<protein>
    <submittedName>
        <fullName evidence="2">Calcium-binding protein</fullName>
    </submittedName>
</protein>
<reference evidence="2 3" key="1">
    <citation type="submission" date="2022-10" db="EMBL/GenBank/DDBJ databases">
        <title>Xanthomonas sp. H13-6.</title>
        <authorList>
            <person name="Liu X."/>
            <person name="Deng Z."/>
            <person name="Jiang Y."/>
            <person name="Yu T."/>
            <person name="Ai J."/>
        </authorList>
    </citation>
    <scope>NUCLEOTIDE SEQUENCE [LARGE SCALE GENOMIC DNA]</scope>
    <source>
        <strain evidence="2 3">H13-6</strain>
    </source>
</reference>
<proteinExistence type="predicted"/>
<comment type="caution">
    <text evidence="2">The sequence shown here is derived from an EMBL/GenBank/DDBJ whole genome shotgun (WGS) entry which is preliminary data.</text>
</comment>
<dbReference type="SUPFAM" id="SSF159501">
    <property type="entry name" value="EreA/ChaN-like"/>
    <property type="match status" value="1"/>
</dbReference>
<evidence type="ECO:0000313" key="3">
    <source>
        <dbReference type="Proteomes" id="UP001209922"/>
    </source>
</evidence>
<dbReference type="Gene3D" id="3.40.50.11550">
    <property type="match status" value="1"/>
</dbReference>
<sequence>MRGWVRGMMVALVALAWTGSACADEAVAQIQQRAGESRLVLLGEYHGTREIPQLVAQLVERYSRNGRPLQLGLEIPRSENLPLSGYLGSAGQERDRRLLRSRPFWQVADNQHDGRRSRDMLELIEAVRALRMQGRDIQVFGYDVERSEDGNQARDDAMAAYLRQRFAQVPPAGHMLVLTGNVHAMRRVPARAPADMQKQPMASQLTDLELYTVRLEALRGNAWVCAANRCSARPLRREPKPLAPRASSAADRQYDLWIWLPQLSVGTLAD</sequence>
<gene>
    <name evidence="2" type="ORF">OK345_13925</name>
</gene>
<organism evidence="2 3">
    <name type="scientific">Xanthomonas chitinilytica</name>
    <dbReference type="NCBI Taxonomy" id="2989819"/>
    <lineage>
        <taxon>Bacteria</taxon>
        <taxon>Pseudomonadati</taxon>
        <taxon>Pseudomonadota</taxon>
        <taxon>Gammaproteobacteria</taxon>
        <taxon>Lysobacterales</taxon>
        <taxon>Lysobacteraceae</taxon>
        <taxon>Xanthomonas</taxon>
    </lineage>
</organism>
<evidence type="ECO:0000313" key="2">
    <source>
        <dbReference type="EMBL" id="MCW4473598.1"/>
    </source>
</evidence>
<dbReference type="PROSITE" id="PS51257">
    <property type="entry name" value="PROKAR_LIPOPROTEIN"/>
    <property type="match status" value="1"/>
</dbReference>
<accession>A0ABT3JYN0</accession>
<keyword evidence="3" id="KW-1185">Reference proteome</keyword>
<name>A0ABT3JYN0_9XANT</name>
<evidence type="ECO:0000256" key="1">
    <source>
        <dbReference type="SAM" id="SignalP"/>
    </source>
</evidence>
<dbReference type="Proteomes" id="UP001209922">
    <property type="component" value="Unassembled WGS sequence"/>
</dbReference>
<dbReference type="RefSeq" id="WP_265128586.1">
    <property type="nucleotide sequence ID" value="NZ_JAPCHY010000012.1"/>
</dbReference>
<feature type="signal peptide" evidence="1">
    <location>
        <begin position="1"/>
        <end position="23"/>
    </location>
</feature>
<feature type="chain" id="PRO_5046663880" evidence="1">
    <location>
        <begin position="24"/>
        <end position="270"/>
    </location>
</feature>
<dbReference type="EMBL" id="JAPCHY010000012">
    <property type="protein sequence ID" value="MCW4473598.1"/>
    <property type="molecule type" value="Genomic_DNA"/>
</dbReference>
<keyword evidence="1" id="KW-0732">Signal</keyword>